<feature type="compositionally biased region" description="Basic residues" evidence="2">
    <location>
        <begin position="612"/>
        <end position="621"/>
    </location>
</feature>
<reference evidence="3" key="1">
    <citation type="submission" date="2021-01" db="EMBL/GenBank/DDBJ databases">
        <authorList>
            <person name="Corre E."/>
            <person name="Pelletier E."/>
            <person name="Niang G."/>
            <person name="Scheremetjew M."/>
            <person name="Finn R."/>
            <person name="Kale V."/>
            <person name="Holt S."/>
            <person name="Cochrane G."/>
            <person name="Meng A."/>
            <person name="Brown T."/>
            <person name="Cohen L."/>
        </authorList>
    </citation>
    <scope>NUCLEOTIDE SEQUENCE</scope>
    <source>
        <strain evidence="3">Ms1</strain>
    </source>
</reference>
<dbReference type="InterPro" id="IPR043127">
    <property type="entry name" value="Sec-1-like_dom3a"/>
</dbReference>
<accession>A0A7S1CFS3</accession>
<dbReference type="PIRSF" id="PIRSF005715">
    <property type="entry name" value="VPS45_Sec1"/>
    <property type="match status" value="1"/>
</dbReference>
<proteinExistence type="inferred from homology"/>
<dbReference type="Pfam" id="PF00995">
    <property type="entry name" value="Sec1"/>
    <property type="match status" value="1"/>
</dbReference>
<dbReference type="InterPro" id="IPR001619">
    <property type="entry name" value="Sec1-like"/>
</dbReference>
<dbReference type="Gene3D" id="3.40.50.2060">
    <property type="match status" value="1"/>
</dbReference>
<protein>
    <submittedName>
        <fullName evidence="3">Uncharacterized protein</fullName>
    </submittedName>
</protein>
<comment type="similarity">
    <text evidence="1">Belongs to the STXBP/unc-18/SEC1 family.</text>
</comment>
<evidence type="ECO:0000313" key="3">
    <source>
        <dbReference type="EMBL" id="CAD8918168.1"/>
    </source>
</evidence>
<dbReference type="PANTHER" id="PTHR11679">
    <property type="entry name" value="VESICLE PROTEIN SORTING-ASSOCIATED"/>
    <property type="match status" value="1"/>
</dbReference>
<dbReference type="InterPro" id="IPR027482">
    <property type="entry name" value="Sec1-like_dom2"/>
</dbReference>
<feature type="region of interest" description="Disordered" evidence="2">
    <location>
        <begin position="711"/>
        <end position="735"/>
    </location>
</feature>
<feature type="compositionally biased region" description="Low complexity" evidence="2">
    <location>
        <begin position="625"/>
        <end position="636"/>
    </location>
</feature>
<name>A0A7S1CFS3_9STRA</name>
<sequence>MELPELEREYKPMRELVRERLLWSLRYAKSHFAHGGQTVLVLDQLSKRILSSALTLFELYEAGFVLVENIKAGRQRCPNFDVVYLVNPNKKNISRILKDYRRMDVLPPSAQQKDCMEKMFPCLFPDLVLPNVPPRYRNATICITSGSTREVEERVKETARKDKERNRFSRNLKAVTELGIQFLPIERDFFSLDLPNALADLYSPRREKSQVAKRVQDIAVRLTSALAALNEYPYIRYKGGSLNEVARDVANETQGMIDEYFRVNKTLSPWGLGSGKRGSEPLRKDRAVLIILDRTEDLAAPLLHEFTYQAMVYDVLKAEPSVPYTYKTKTASGPQAKKKHTVMLDDNDPVWVELRHLHATKAIKVSMAAVQAQSESASGKAAAGGLDGKDMGALAAVVQELATADRERQAKNVQHHRMITDMMDKFQKYRLDDLALLEQQMATGVDGEGKAVNRSKLAKELDEWLSDDSGLSTERRARLLALYIISQGGIDNAKGGMELLDNALDAEHVNGILNLVYLGVDVKAKKSKKEKDSRKDIALAAKRAQEAEFEMSRFVPAIADRVAEHLTDELSHEDFPYIFPPPAVLEAEVGGGSGGGSGRDPGASAEVSSAAKSKRSNKTKHRWEAAGARATPVAAAGEEESKDVVADDPVGFTGGRVIVFVIGGMTFSESRALTELSRQHGREIVFGSTSVLTPKLFLEQLNELKLMDEDSDDAGAARGGAGGDDADLDDVELEM</sequence>
<organism evidence="3">
    <name type="scientific">Bicosoecida sp. CB-2014</name>
    <dbReference type="NCBI Taxonomy" id="1486930"/>
    <lineage>
        <taxon>Eukaryota</taxon>
        <taxon>Sar</taxon>
        <taxon>Stramenopiles</taxon>
        <taxon>Bigyra</taxon>
        <taxon>Opalozoa</taxon>
        <taxon>Bicosoecida</taxon>
    </lineage>
</organism>
<feature type="compositionally biased region" description="Acidic residues" evidence="2">
    <location>
        <begin position="724"/>
        <end position="735"/>
    </location>
</feature>
<dbReference type="Gene3D" id="3.90.830.10">
    <property type="entry name" value="Syntaxin Binding Protein 1, Chain A, domain 2"/>
    <property type="match status" value="1"/>
</dbReference>
<dbReference type="InterPro" id="IPR036045">
    <property type="entry name" value="Sec1-like_sf"/>
</dbReference>
<dbReference type="SUPFAM" id="SSF56815">
    <property type="entry name" value="Sec1/munc18-like (SM) proteins"/>
    <property type="match status" value="1"/>
</dbReference>
<evidence type="ECO:0000256" key="2">
    <source>
        <dbReference type="SAM" id="MobiDB-lite"/>
    </source>
</evidence>
<dbReference type="EMBL" id="HBFS01016946">
    <property type="protein sequence ID" value="CAD8918168.1"/>
    <property type="molecule type" value="Transcribed_RNA"/>
</dbReference>
<dbReference type="Gene3D" id="3.40.50.1910">
    <property type="match status" value="1"/>
</dbReference>
<evidence type="ECO:0000256" key="1">
    <source>
        <dbReference type="ARBA" id="ARBA00009884"/>
    </source>
</evidence>
<gene>
    <name evidence="3" type="ORF">BSP0115_LOCUS11429</name>
</gene>
<feature type="compositionally biased region" description="Gly residues" evidence="2">
    <location>
        <begin position="589"/>
        <end position="599"/>
    </location>
</feature>
<dbReference type="InterPro" id="IPR043154">
    <property type="entry name" value="Sec-1-like_dom1"/>
</dbReference>
<dbReference type="AlphaFoldDB" id="A0A7S1CFS3"/>
<feature type="region of interest" description="Disordered" evidence="2">
    <location>
        <begin position="588"/>
        <end position="642"/>
    </location>
</feature>
<dbReference type="GO" id="GO:0016192">
    <property type="term" value="P:vesicle-mediated transport"/>
    <property type="evidence" value="ECO:0007669"/>
    <property type="project" value="InterPro"/>
</dbReference>
<dbReference type="Gene3D" id="1.25.40.60">
    <property type="match status" value="1"/>
</dbReference>